<sequence>MGGGKPLGKVVCISAADKLPSGYSRLEQGNAYLTSNCRKQATEQKKDYYQWQEKGRQIMAFPTSILKAAKQADRRTKSRRLRAVAKSDKKLRQEFLTTTRTSYPGMPREERTQLAKVQMEKGQNRIARSRKLPMEKRVEVAVWAHAWHVQEREGKRAVEILREWQGKAKKI</sequence>
<evidence type="ECO:0000313" key="3">
    <source>
        <dbReference type="Proteomes" id="UP000288429"/>
    </source>
</evidence>
<comment type="caution">
    <text evidence="2">The sequence shown here is derived from an EMBL/GenBank/DDBJ whole genome shotgun (WGS) entry which is preliminary data.</text>
</comment>
<proteinExistence type="predicted"/>
<dbReference type="PANTHER" id="PTHR38113">
    <property type="match status" value="1"/>
</dbReference>
<protein>
    <recommendedName>
        <fullName evidence="1">DUF2293 domain-containing protein</fullName>
    </recommendedName>
</protein>
<dbReference type="Pfam" id="PF10056">
    <property type="entry name" value="DUF2293"/>
    <property type="match status" value="1"/>
</dbReference>
<dbReference type="AlphaFoldDB" id="A0A428SPK4"/>
<keyword evidence="3" id="KW-1185">Reference proteome</keyword>
<dbReference type="Proteomes" id="UP000288429">
    <property type="component" value="Unassembled WGS sequence"/>
</dbReference>
<dbReference type="EMBL" id="NIZV01000402">
    <property type="protein sequence ID" value="RSL91706.1"/>
    <property type="molecule type" value="Genomic_DNA"/>
</dbReference>
<feature type="domain" description="DUF2293" evidence="1">
    <location>
        <begin position="100"/>
        <end position="150"/>
    </location>
</feature>
<organism evidence="2 3">
    <name type="scientific">Fusarium ambrosium</name>
    <dbReference type="NCBI Taxonomy" id="131363"/>
    <lineage>
        <taxon>Eukaryota</taxon>
        <taxon>Fungi</taxon>
        <taxon>Dikarya</taxon>
        <taxon>Ascomycota</taxon>
        <taxon>Pezizomycotina</taxon>
        <taxon>Sordariomycetes</taxon>
        <taxon>Hypocreomycetidae</taxon>
        <taxon>Hypocreales</taxon>
        <taxon>Nectriaceae</taxon>
        <taxon>Fusarium</taxon>
        <taxon>Fusarium solani species complex</taxon>
    </lineage>
</organism>
<accession>A0A428SPK4</accession>
<evidence type="ECO:0000259" key="1">
    <source>
        <dbReference type="Pfam" id="PF10056"/>
    </source>
</evidence>
<name>A0A428SPK4_9HYPO</name>
<evidence type="ECO:0000313" key="2">
    <source>
        <dbReference type="EMBL" id="RSL91706.1"/>
    </source>
</evidence>
<dbReference type="PANTHER" id="PTHR38113:SF2">
    <property type="entry name" value="DUF2293 DOMAIN-CONTAINING PROTEIN"/>
    <property type="match status" value="1"/>
</dbReference>
<dbReference type="InterPro" id="IPR018744">
    <property type="entry name" value="DUF2293"/>
</dbReference>
<reference evidence="2 3" key="1">
    <citation type="submission" date="2017-06" db="EMBL/GenBank/DDBJ databases">
        <title>Cmopartive genomic analysis of Ambrosia Fusariam Clade fungi.</title>
        <authorList>
            <person name="Stajich J.E."/>
            <person name="Carrillo J."/>
            <person name="Kijimoto T."/>
            <person name="Eskalen A."/>
            <person name="O'Donnell K."/>
            <person name="Kasson M."/>
        </authorList>
    </citation>
    <scope>NUCLEOTIDE SEQUENCE [LARGE SCALE GENOMIC DNA]</scope>
    <source>
        <strain evidence="2 3">NRRL 20438</strain>
    </source>
</reference>
<gene>
    <name evidence="2" type="ORF">CDV31_015393</name>
</gene>